<evidence type="ECO:0000256" key="3">
    <source>
        <dbReference type="PROSITE-ProRule" id="PRU00283"/>
    </source>
</evidence>
<keyword evidence="1 4" id="KW-0547">Nucleotide-binding</keyword>
<dbReference type="SMART" id="SM00129">
    <property type="entry name" value="KISc"/>
    <property type="match status" value="1"/>
</dbReference>
<dbReference type="EMBL" id="PQXN01000063">
    <property type="protein sequence ID" value="TGO57681.1"/>
    <property type="molecule type" value="Genomic_DNA"/>
</dbReference>
<dbReference type="PROSITE" id="PS00411">
    <property type="entry name" value="KINESIN_MOTOR_1"/>
    <property type="match status" value="1"/>
</dbReference>
<comment type="caution">
    <text evidence="3">Lacks conserved residue(s) required for the propagation of feature annotation.</text>
</comment>
<dbReference type="GO" id="GO:0007018">
    <property type="term" value="P:microtubule-based movement"/>
    <property type="evidence" value="ECO:0007669"/>
    <property type="project" value="InterPro"/>
</dbReference>
<dbReference type="GO" id="GO:0008017">
    <property type="term" value="F:microtubule binding"/>
    <property type="evidence" value="ECO:0007669"/>
    <property type="project" value="InterPro"/>
</dbReference>
<dbReference type="GO" id="GO:0016887">
    <property type="term" value="F:ATP hydrolysis activity"/>
    <property type="evidence" value="ECO:0007669"/>
    <property type="project" value="TreeGrafter"/>
</dbReference>
<evidence type="ECO:0000313" key="6">
    <source>
        <dbReference type="EMBL" id="TGO57681.1"/>
    </source>
</evidence>
<keyword evidence="2 4" id="KW-0067">ATP-binding</keyword>
<comment type="caution">
    <text evidence="6">The sequence shown here is derived from an EMBL/GenBank/DDBJ whole genome shotgun (WGS) entry which is preliminary data.</text>
</comment>
<keyword evidence="7" id="KW-1185">Reference proteome</keyword>
<protein>
    <recommendedName>
        <fullName evidence="4">Kinesin-like protein</fullName>
    </recommendedName>
</protein>
<dbReference type="Gene3D" id="3.40.850.10">
    <property type="entry name" value="Kinesin motor domain"/>
    <property type="match status" value="1"/>
</dbReference>
<keyword evidence="4" id="KW-0505">Motor protein</keyword>
<dbReference type="PANTHER" id="PTHR24115">
    <property type="entry name" value="KINESIN-RELATED"/>
    <property type="match status" value="1"/>
</dbReference>
<evidence type="ECO:0000256" key="4">
    <source>
        <dbReference type="RuleBase" id="RU000394"/>
    </source>
</evidence>
<dbReference type="PROSITE" id="PS50067">
    <property type="entry name" value="KINESIN_MOTOR_2"/>
    <property type="match status" value="1"/>
</dbReference>
<dbReference type="InterPro" id="IPR027640">
    <property type="entry name" value="Kinesin-like_fam"/>
</dbReference>
<dbReference type="OrthoDB" id="3176171at2759"/>
<sequence>MSNNDSSKTLDQIITPAIHQVLAGSDYNIFVYGHSSSGKSHFIVGYEYEQISDLGLCLAAEKGFIEALGSNSSYQDSQNDEHRIGMGFSIFGFRNNTAFDLLNGRIEYLIREGSDGKTHLRGETELLHSGKEERAAVAKEKINAIISQTHSPRIGGKMIFVDLAGAEYQQIQGMEVSTVEQTSRERQEDRQINTNLLALKEVMRAWSAGRTRIRFRSSPLTMVLQEHFTGCSKGASAMIVNLASTSDQYSATLNCLKYGSLIIVARLKN</sequence>
<reference evidence="6 7" key="1">
    <citation type="submission" date="2017-12" db="EMBL/GenBank/DDBJ databases">
        <title>Comparative genomics of Botrytis spp.</title>
        <authorList>
            <person name="Valero-Jimenez C.A."/>
            <person name="Tapia P."/>
            <person name="Veloso J."/>
            <person name="Silva-Moreno E."/>
            <person name="Staats M."/>
            <person name="Valdes J.H."/>
            <person name="Van Kan J.A.L."/>
        </authorList>
    </citation>
    <scope>NUCLEOTIDE SEQUENCE [LARGE SCALE GENOMIC DNA]</scope>
    <source>
        <strain evidence="6 7">MUCL11595</strain>
    </source>
</reference>
<dbReference type="GO" id="GO:0005871">
    <property type="term" value="C:kinesin complex"/>
    <property type="evidence" value="ECO:0007669"/>
    <property type="project" value="TreeGrafter"/>
</dbReference>
<evidence type="ECO:0000256" key="1">
    <source>
        <dbReference type="ARBA" id="ARBA00022741"/>
    </source>
</evidence>
<dbReference type="GO" id="GO:0005874">
    <property type="term" value="C:microtubule"/>
    <property type="evidence" value="ECO:0007669"/>
    <property type="project" value="UniProtKB-KW"/>
</dbReference>
<organism evidence="6 7">
    <name type="scientific">Botryotinia convoluta</name>
    <dbReference type="NCBI Taxonomy" id="54673"/>
    <lineage>
        <taxon>Eukaryota</taxon>
        <taxon>Fungi</taxon>
        <taxon>Dikarya</taxon>
        <taxon>Ascomycota</taxon>
        <taxon>Pezizomycotina</taxon>
        <taxon>Leotiomycetes</taxon>
        <taxon>Helotiales</taxon>
        <taxon>Sclerotiniaceae</taxon>
        <taxon>Botryotinia</taxon>
    </lineage>
</organism>
<evidence type="ECO:0000256" key="2">
    <source>
        <dbReference type="ARBA" id="ARBA00022840"/>
    </source>
</evidence>
<dbReference type="Pfam" id="PF00225">
    <property type="entry name" value="Kinesin"/>
    <property type="match status" value="2"/>
</dbReference>
<dbReference type="PRINTS" id="PR00380">
    <property type="entry name" value="KINESINHEAVY"/>
</dbReference>
<dbReference type="AlphaFoldDB" id="A0A4Z1I7W6"/>
<dbReference type="InterPro" id="IPR001752">
    <property type="entry name" value="Kinesin_motor_dom"/>
</dbReference>
<dbReference type="InterPro" id="IPR027417">
    <property type="entry name" value="P-loop_NTPase"/>
</dbReference>
<keyword evidence="4" id="KW-0493">Microtubule</keyword>
<dbReference type="InterPro" id="IPR036961">
    <property type="entry name" value="Kinesin_motor_dom_sf"/>
</dbReference>
<name>A0A4Z1I7W6_9HELO</name>
<dbReference type="InterPro" id="IPR019821">
    <property type="entry name" value="Kinesin_motor_CS"/>
</dbReference>
<dbReference type="GO" id="GO:0005524">
    <property type="term" value="F:ATP binding"/>
    <property type="evidence" value="ECO:0007669"/>
    <property type="project" value="UniProtKB-KW"/>
</dbReference>
<evidence type="ECO:0000313" key="7">
    <source>
        <dbReference type="Proteomes" id="UP000297527"/>
    </source>
</evidence>
<feature type="domain" description="Kinesin motor" evidence="5">
    <location>
        <begin position="146"/>
        <end position="265"/>
    </location>
</feature>
<comment type="similarity">
    <text evidence="3 4">Belongs to the TRAFAC class myosin-kinesin ATPase superfamily. Kinesin family.</text>
</comment>
<gene>
    <name evidence="6" type="ORF">BCON_0063g00380</name>
</gene>
<dbReference type="GO" id="GO:0003777">
    <property type="term" value="F:microtubule motor activity"/>
    <property type="evidence" value="ECO:0007669"/>
    <property type="project" value="InterPro"/>
</dbReference>
<accession>A0A4Z1I7W6</accession>
<evidence type="ECO:0000259" key="5">
    <source>
        <dbReference type="PROSITE" id="PS50067"/>
    </source>
</evidence>
<proteinExistence type="inferred from homology"/>
<dbReference type="SUPFAM" id="SSF52540">
    <property type="entry name" value="P-loop containing nucleoside triphosphate hydrolases"/>
    <property type="match status" value="1"/>
</dbReference>
<dbReference type="Proteomes" id="UP000297527">
    <property type="component" value="Unassembled WGS sequence"/>
</dbReference>